<dbReference type="EMBL" id="JAGDFM010000078">
    <property type="protein sequence ID" value="KAG7387452.1"/>
    <property type="molecule type" value="Genomic_DNA"/>
</dbReference>
<keyword evidence="2" id="KW-1185">Reference proteome</keyword>
<organism evidence="1 2">
    <name type="scientific">Phytophthora pseudosyringae</name>
    <dbReference type="NCBI Taxonomy" id="221518"/>
    <lineage>
        <taxon>Eukaryota</taxon>
        <taxon>Sar</taxon>
        <taxon>Stramenopiles</taxon>
        <taxon>Oomycota</taxon>
        <taxon>Peronosporomycetes</taxon>
        <taxon>Peronosporales</taxon>
        <taxon>Peronosporaceae</taxon>
        <taxon>Phytophthora</taxon>
    </lineage>
</organism>
<dbReference type="Proteomes" id="UP000694044">
    <property type="component" value="Unassembled WGS sequence"/>
</dbReference>
<accession>A0A8T1W0T9</accession>
<dbReference type="OrthoDB" id="60618at2759"/>
<name>A0A8T1W0T9_9STRA</name>
<comment type="caution">
    <text evidence="1">The sequence shown here is derived from an EMBL/GenBank/DDBJ whole genome shotgun (WGS) entry which is preliminary data.</text>
</comment>
<proteinExistence type="predicted"/>
<evidence type="ECO:0000313" key="2">
    <source>
        <dbReference type="Proteomes" id="UP000694044"/>
    </source>
</evidence>
<protein>
    <submittedName>
        <fullName evidence="1">Uncharacterized protein</fullName>
    </submittedName>
</protein>
<gene>
    <name evidence="1" type="ORF">PHYPSEUDO_014100</name>
</gene>
<dbReference type="AlphaFoldDB" id="A0A8T1W0T9"/>
<reference evidence="1" key="1">
    <citation type="submission" date="2021-02" db="EMBL/GenBank/DDBJ databases">
        <authorList>
            <person name="Palmer J.M."/>
        </authorList>
    </citation>
    <scope>NUCLEOTIDE SEQUENCE</scope>
    <source>
        <strain evidence="1">SCRP734</strain>
    </source>
</reference>
<sequence>MGKECIQSSPCLGLVRSKKDHKLLPELINALIQQNIINKYRSFAMLNKCKVELDCGRTLRTSATRVMSPYSPRWSCPQLRTFSHRQWMQLDLPLEPLNVIKNGAFVYVDATRFLQFDNGSRVGDT</sequence>
<evidence type="ECO:0000313" key="1">
    <source>
        <dbReference type="EMBL" id="KAG7387452.1"/>
    </source>
</evidence>